<sequence>MAEQNHEQLTESQLKYLRMERTKEMRIQMISFGLMIFLTFIAFALVALEIDKNFVIPIVIGLAFLQVVLQFYYFMHMKDKGHEFAKLFILVGMYFAIAFVVCFIMIVWIGNPI</sequence>
<evidence type="ECO:0000256" key="4">
    <source>
        <dbReference type="ARBA" id="ARBA00022989"/>
    </source>
</evidence>
<evidence type="ECO:0000256" key="1">
    <source>
        <dbReference type="ARBA" id="ARBA00004651"/>
    </source>
</evidence>
<feature type="transmembrane region" description="Helical" evidence="6">
    <location>
        <begin position="27"/>
        <end position="48"/>
    </location>
</feature>
<dbReference type="Proteomes" id="UP000521032">
    <property type="component" value="Unassembled WGS sequence"/>
</dbReference>
<keyword evidence="4 6" id="KW-1133">Transmembrane helix</keyword>
<evidence type="ECO:0000256" key="2">
    <source>
        <dbReference type="ARBA" id="ARBA00022475"/>
    </source>
</evidence>
<comment type="subcellular location">
    <subcellularLocation>
        <location evidence="1">Cell membrane</location>
        <topology evidence="1">Multi-pass membrane protein</topology>
    </subcellularLocation>
</comment>
<keyword evidence="2" id="KW-1003">Cell membrane</keyword>
<dbReference type="InterPro" id="IPR005171">
    <property type="entry name" value="Cyt_c_oxidase_su4_prok"/>
</dbReference>
<dbReference type="EMBL" id="CAJEWE010000010">
    <property type="protein sequence ID" value="CAD2075817.1"/>
    <property type="molecule type" value="Genomic_DNA"/>
</dbReference>
<keyword evidence="8" id="KW-1185">Reference proteome</keyword>
<evidence type="ECO:0000313" key="8">
    <source>
        <dbReference type="Proteomes" id="UP000521032"/>
    </source>
</evidence>
<name>A0A6V7RDG5_9BACL</name>
<evidence type="ECO:0000256" key="5">
    <source>
        <dbReference type="ARBA" id="ARBA00023136"/>
    </source>
</evidence>
<evidence type="ECO:0000313" key="7">
    <source>
        <dbReference type="EMBL" id="CAD2075817.1"/>
    </source>
</evidence>
<organism evidence="7 8">
    <name type="scientific">Phocicoccus schoeneichii</name>
    <dbReference type="NCBI Taxonomy" id="1812261"/>
    <lineage>
        <taxon>Bacteria</taxon>
        <taxon>Bacillati</taxon>
        <taxon>Bacillota</taxon>
        <taxon>Bacilli</taxon>
        <taxon>Bacillales</taxon>
        <taxon>Salinicoccaceae</taxon>
        <taxon>Phocicoccus</taxon>
    </lineage>
</organism>
<keyword evidence="5 6" id="KW-0472">Membrane</keyword>
<gene>
    <name evidence="7" type="primary">caaD</name>
    <name evidence="7" type="ORF">JEOSCH030_00914</name>
</gene>
<dbReference type="AlphaFoldDB" id="A0A6V7RDG5"/>
<feature type="transmembrane region" description="Helical" evidence="6">
    <location>
        <begin position="54"/>
        <end position="75"/>
    </location>
</feature>
<evidence type="ECO:0000256" key="6">
    <source>
        <dbReference type="SAM" id="Phobius"/>
    </source>
</evidence>
<comment type="caution">
    <text evidence="7">The sequence shown here is derived from an EMBL/GenBank/DDBJ whole genome shotgun (WGS) entry which is preliminary data.</text>
</comment>
<dbReference type="Pfam" id="PF03626">
    <property type="entry name" value="COX4_pro"/>
    <property type="match status" value="1"/>
</dbReference>
<evidence type="ECO:0000256" key="3">
    <source>
        <dbReference type="ARBA" id="ARBA00022692"/>
    </source>
</evidence>
<proteinExistence type="predicted"/>
<keyword evidence="3 6" id="KW-0812">Transmembrane</keyword>
<dbReference type="RefSeq" id="WP_186086875.1">
    <property type="nucleotide sequence ID" value="NZ_BMDB01000001.1"/>
</dbReference>
<protein>
    <submittedName>
        <fullName evidence="7">Cytochrome c oxidase subunit 4B</fullName>
    </submittedName>
</protein>
<accession>A0A6V7RDG5</accession>
<feature type="transmembrane region" description="Helical" evidence="6">
    <location>
        <begin position="87"/>
        <end position="110"/>
    </location>
</feature>
<reference evidence="7 8" key="1">
    <citation type="submission" date="2020-07" db="EMBL/GenBank/DDBJ databases">
        <authorList>
            <person name="Criscuolo A."/>
        </authorList>
    </citation>
    <scope>NUCLEOTIDE SEQUENCE [LARGE SCALE GENOMIC DNA]</scope>
    <source>
        <strain evidence="8">CIP 111030</strain>
    </source>
</reference>
<dbReference type="GO" id="GO:0005886">
    <property type="term" value="C:plasma membrane"/>
    <property type="evidence" value="ECO:0007669"/>
    <property type="project" value="UniProtKB-SubCell"/>
</dbReference>